<dbReference type="AlphaFoldDB" id="A0A4Z2HEH8"/>
<feature type="compositionally biased region" description="Basic residues" evidence="1">
    <location>
        <begin position="21"/>
        <end position="34"/>
    </location>
</feature>
<sequence>MATKEYANRVPMDIRSTRAARSNRKAIRAVRGHGNKPSPRGYAARLHCDPRAEAGGSPATTPDAMVARRGVLVRALILDSTRNSSPSSAMA</sequence>
<accession>A0A4Z2HEH8</accession>
<dbReference type="EMBL" id="SRLO01000256">
    <property type="protein sequence ID" value="TNN64239.1"/>
    <property type="molecule type" value="Genomic_DNA"/>
</dbReference>
<protein>
    <submittedName>
        <fullName evidence="2">Uncharacterized protein</fullName>
    </submittedName>
</protein>
<reference evidence="2 3" key="1">
    <citation type="submission" date="2019-03" db="EMBL/GenBank/DDBJ databases">
        <title>First draft genome of Liparis tanakae, snailfish: a comprehensive survey of snailfish specific genes.</title>
        <authorList>
            <person name="Kim W."/>
            <person name="Song I."/>
            <person name="Jeong J.-H."/>
            <person name="Kim D."/>
            <person name="Kim S."/>
            <person name="Ryu S."/>
            <person name="Song J.Y."/>
            <person name="Lee S.K."/>
        </authorList>
    </citation>
    <scope>NUCLEOTIDE SEQUENCE [LARGE SCALE GENOMIC DNA]</scope>
    <source>
        <tissue evidence="2">Muscle</tissue>
    </source>
</reference>
<feature type="region of interest" description="Disordered" evidence="1">
    <location>
        <begin position="1"/>
        <end position="43"/>
    </location>
</feature>
<keyword evidence="3" id="KW-1185">Reference proteome</keyword>
<comment type="caution">
    <text evidence="2">The sequence shown here is derived from an EMBL/GenBank/DDBJ whole genome shotgun (WGS) entry which is preliminary data.</text>
</comment>
<evidence type="ECO:0000313" key="3">
    <source>
        <dbReference type="Proteomes" id="UP000314294"/>
    </source>
</evidence>
<name>A0A4Z2HEH8_9TELE</name>
<evidence type="ECO:0000313" key="2">
    <source>
        <dbReference type="EMBL" id="TNN64239.1"/>
    </source>
</evidence>
<proteinExistence type="predicted"/>
<evidence type="ECO:0000256" key="1">
    <source>
        <dbReference type="SAM" id="MobiDB-lite"/>
    </source>
</evidence>
<gene>
    <name evidence="2" type="ORF">EYF80_025490</name>
</gene>
<organism evidence="2 3">
    <name type="scientific">Liparis tanakae</name>
    <name type="common">Tanaka's snailfish</name>
    <dbReference type="NCBI Taxonomy" id="230148"/>
    <lineage>
        <taxon>Eukaryota</taxon>
        <taxon>Metazoa</taxon>
        <taxon>Chordata</taxon>
        <taxon>Craniata</taxon>
        <taxon>Vertebrata</taxon>
        <taxon>Euteleostomi</taxon>
        <taxon>Actinopterygii</taxon>
        <taxon>Neopterygii</taxon>
        <taxon>Teleostei</taxon>
        <taxon>Neoteleostei</taxon>
        <taxon>Acanthomorphata</taxon>
        <taxon>Eupercaria</taxon>
        <taxon>Perciformes</taxon>
        <taxon>Cottioidei</taxon>
        <taxon>Cottales</taxon>
        <taxon>Liparidae</taxon>
        <taxon>Liparis</taxon>
    </lineage>
</organism>
<dbReference type="Proteomes" id="UP000314294">
    <property type="component" value="Unassembled WGS sequence"/>
</dbReference>